<feature type="signal peptide" evidence="1">
    <location>
        <begin position="1"/>
        <end position="19"/>
    </location>
</feature>
<reference evidence="3" key="1">
    <citation type="journal article" date="2018" name="Front. Microbiol.">
        <title>Genome-Based Analysis Reveals the Taxonomy and Diversity of the Family Idiomarinaceae.</title>
        <authorList>
            <person name="Liu Y."/>
            <person name="Lai Q."/>
            <person name="Shao Z."/>
        </authorList>
    </citation>
    <scope>NUCLEOTIDE SEQUENCE [LARGE SCALE GENOMIC DNA]</scope>
    <source>
        <strain evidence="3">BH195</strain>
    </source>
</reference>
<name>A0A432XVG8_9GAMM</name>
<organism evidence="2 3">
    <name type="scientific">Pseudidiomarina halophila</name>
    <dbReference type="NCBI Taxonomy" id="1449799"/>
    <lineage>
        <taxon>Bacteria</taxon>
        <taxon>Pseudomonadati</taxon>
        <taxon>Pseudomonadota</taxon>
        <taxon>Gammaproteobacteria</taxon>
        <taxon>Alteromonadales</taxon>
        <taxon>Idiomarinaceae</taxon>
        <taxon>Pseudidiomarina</taxon>
    </lineage>
</organism>
<comment type="caution">
    <text evidence="2">The sequence shown here is derived from an EMBL/GenBank/DDBJ whole genome shotgun (WGS) entry which is preliminary data.</text>
</comment>
<dbReference type="SUPFAM" id="SSF52833">
    <property type="entry name" value="Thioredoxin-like"/>
    <property type="match status" value="1"/>
</dbReference>
<dbReference type="OrthoDB" id="7629852at2"/>
<dbReference type="Gene3D" id="3.40.30.10">
    <property type="entry name" value="Glutaredoxin"/>
    <property type="match status" value="1"/>
</dbReference>
<accession>A0A432XVG8</accession>
<feature type="chain" id="PRO_5019483760" description="Thioredoxin family protein" evidence="1">
    <location>
        <begin position="20"/>
        <end position="238"/>
    </location>
</feature>
<dbReference type="Proteomes" id="UP000287198">
    <property type="component" value="Unassembled WGS sequence"/>
</dbReference>
<proteinExistence type="predicted"/>
<keyword evidence="3" id="KW-1185">Reference proteome</keyword>
<evidence type="ECO:0000313" key="2">
    <source>
        <dbReference type="EMBL" id="RUO52735.1"/>
    </source>
</evidence>
<dbReference type="Pfam" id="PF13899">
    <property type="entry name" value="Thioredoxin_7"/>
    <property type="match status" value="1"/>
</dbReference>
<keyword evidence="1" id="KW-0732">Signal</keyword>
<dbReference type="RefSeq" id="WP_126763163.1">
    <property type="nucleotide sequence ID" value="NZ_JBHLTZ010000012.1"/>
</dbReference>
<evidence type="ECO:0000313" key="3">
    <source>
        <dbReference type="Proteomes" id="UP000287198"/>
    </source>
</evidence>
<sequence>MYRPILFFLLFLGCSAAHAADASDAYFNGQSLSPDQLEQQQQLAAQQNKLFMLVLGADWCQDSRALAEQFQQPEFAQQLAQRFVVNYVDVGYLEHGFSVTNYYGQPTYYGTPTVIIIDPVTGRVLNKSDWQQWTNAASYGEQAYRIYFLEQEFEPLPFSAANKAFEDYQAQRVRAGFAVAGDMLEAYMESSATEPSAEFSELWAELGRFRNQVFNDVIDYHVASDEFPNYPEQSWEKE</sequence>
<dbReference type="AlphaFoldDB" id="A0A432XVG8"/>
<dbReference type="InterPro" id="IPR036249">
    <property type="entry name" value="Thioredoxin-like_sf"/>
</dbReference>
<evidence type="ECO:0000256" key="1">
    <source>
        <dbReference type="SAM" id="SignalP"/>
    </source>
</evidence>
<gene>
    <name evidence="2" type="ORF">CWI69_06755</name>
</gene>
<protein>
    <recommendedName>
        <fullName evidence="4">Thioredoxin family protein</fullName>
    </recommendedName>
</protein>
<dbReference type="EMBL" id="PIPW01000002">
    <property type="protein sequence ID" value="RUO52735.1"/>
    <property type="molecule type" value="Genomic_DNA"/>
</dbReference>
<evidence type="ECO:0008006" key="4">
    <source>
        <dbReference type="Google" id="ProtNLM"/>
    </source>
</evidence>